<accession>A0A967EY62</accession>
<evidence type="ECO:0000313" key="2">
    <source>
        <dbReference type="EMBL" id="NIA69593.1"/>
    </source>
</evidence>
<organism evidence="2 3">
    <name type="scientific">Pelagibius litoralis</name>
    <dbReference type="NCBI Taxonomy" id="374515"/>
    <lineage>
        <taxon>Bacteria</taxon>
        <taxon>Pseudomonadati</taxon>
        <taxon>Pseudomonadota</taxon>
        <taxon>Alphaproteobacteria</taxon>
        <taxon>Rhodospirillales</taxon>
        <taxon>Rhodovibrionaceae</taxon>
        <taxon>Pelagibius</taxon>
    </lineage>
</organism>
<dbReference type="AlphaFoldDB" id="A0A967EY62"/>
<feature type="region of interest" description="Disordered" evidence="1">
    <location>
        <begin position="445"/>
        <end position="472"/>
    </location>
</feature>
<sequence length="600" mass="64547">MTAAGPALADTGNADIEELDLAVIEVSSDGETYTTVSDSSPAITGMWFIHLNAHKRGRVKSWAAWPAMQAQGMPTKDFPELGKSASYPLGDRPKIVNREYPLFIPLQAYRAYVKEACNQMAFRLRNYSGKTNDEIFAVDRSIPVEVSAGITWDMSGRANENPPAVEVTPGAENNKIKPVTIVCLKTPTQPAPELKVVASQLSVEAGNISSGLQSQCVLRLGGAITVTRSDLPVTFRYVDETGKESDVKTISPVPGVVKAMQHVFMHSYPLDHVVGEKNEGKIRMVGENIEFESNWADYDVDCAAPTNDLLVALPPKATRLEAFSGAKKTVHVQTLTVVGVESTSHPYLCPARMRVEGGLQGRGKASGKAVLFASKEQLAEEVYDVDQGDTVYFGGERELSWHVGNVHGQEVVLQLMIRNMAGEVVDSIKSSQTFKCERIVQGALALTPPQPTNDKASAGSGSTPPQSTNDNATAQAGLNFNIVTPKNRVRNGQIRLSGAKPDQAFKLRFLRKSNSGGYKIVNSAQLPKQMTGNAASFNMAALNAGTWRLRVCPMAKGGKIPNVKACKTSDFKVLAAGTFQAPTGDPQQSPTYSIIPNIGG</sequence>
<evidence type="ECO:0000256" key="1">
    <source>
        <dbReference type="SAM" id="MobiDB-lite"/>
    </source>
</evidence>
<name>A0A967EY62_9PROT</name>
<protein>
    <submittedName>
        <fullName evidence="2">Uncharacterized protein</fullName>
    </submittedName>
</protein>
<evidence type="ECO:0000313" key="3">
    <source>
        <dbReference type="Proteomes" id="UP000761264"/>
    </source>
</evidence>
<reference evidence="2" key="1">
    <citation type="submission" date="2020-03" db="EMBL/GenBank/DDBJ databases">
        <title>Genome of Pelagibius litoralis DSM 21314T.</title>
        <authorList>
            <person name="Wang G."/>
        </authorList>
    </citation>
    <scope>NUCLEOTIDE SEQUENCE</scope>
    <source>
        <strain evidence="2">DSM 21314</strain>
    </source>
</reference>
<keyword evidence="3" id="KW-1185">Reference proteome</keyword>
<dbReference type="Proteomes" id="UP000761264">
    <property type="component" value="Unassembled WGS sequence"/>
</dbReference>
<dbReference type="EMBL" id="JAAQPH010000009">
    <property type="protein sequence ID" value="NIA69593.1"/>
    <property type="molecule type" value="Genomic_DNA"/>
</dbReference>
<proteinExistence type="predicted"/>
<gene>
    <name evidence="2" type="ORF">HBA54_13410</name>
</gene>
<dbReference type="RefSeq" id="WP_167225340.1">
    <property type="nucleotide sequence ID" value="NZ_JAAQPH010000009.1"/>
</dbReference>
<feature type="compositionally biased region" description="Polar residues" evidence="1">
    <location>
        <begin position="452"/>
        <end position="472"/>
    </location>
</feature>
<comment type="caution">
    <text evidence="2">The sequence shown here is derived from an EMBL/GenBank/DDBJ whole genome shotgun (WGS) entry which is preliminary data.</text>
</comment>